<dbReference type="GO" id="GO:0071111">
    <property type="term" value="F:cyclic-guanylate-specific phosphodiesterase activity"/>
    <property type="evidence" value="ECO:0007669"/>
    <property type="project" value="InterPro"/>
</dbReference>
<dbReference type="EMBL" id="FOTF01000005">
    <property type="protein sequence ID" value="SFK98719.1"/>
    <property type="molecule type" value="Genomic_DNA"/>
</dbReference>
<evidence type="ECO:0000313" key="2">
    <source>
        <dbReference type="EMBL" id="SFK98719.1"/>
    </source>
</evidence>
<dbReference type="SUPFAM" id="SSF141868">
    <property type="entry name" value="EAL domain-like"/>
    <property type="match status" value="1"/>
</dbReference>
<evidence type="ECO:0000313" key="3">
    <source>
        <dbReference type="Proteomes" id="UP000199550"/>
    </source>
</evidence>
<dbReference type="OrthoDB" id="23692at2"/>
<dbReference type="CDD" id="cd01948">
    <property type="entry name" value="EAL"/>
    <property type="match status" value="1"/>
</dbReference>
<accession>A0A1I4E0H9</accession>
<dbReference type="SMART" id="SM00052">
    <property type="entry name" value="EAL"/>
    <property type="match status" value="1"/>
</dbReference>
<organism evidence="2 3">
    <name type="scientific">Loktanella salsilacus</name>
    <dbReference type="NCBI Taxonomy" id="195913"/>
    <lineage>
        <taxon>Bacteria</taxon>
        <taxon>Pseudomonadati</taxon>
        <taxon>Pseudomonadota</taxon>
        <taxon>Alphaproteobacteria</taxon>
        <taxon>Rhodobacterales</taxon>
        <taxon>Roseobacteraceae</taxon>
        <taxon>Loktanella</taxon>
    </lineage>
</organism>
<evidence type="ECO:0000259" key="1">
    <source>
        <dbReference type="PROSITE" id="PS50883"/>
    </source>
</evidence>
<reference evidence="2 3" key="1">
    <citation type="submission" date="2016-10" db="EMBL/GenBank/DDBJ databases">
        <authorList>
            <person name="de Groot N.N."/>
        </authorList>
    </citation>
    <scope>NUCLEOTIDE SEQUENCE [LARGE SCALE GENOMIC DNA]</scope>
    <source>
        <strain evidence="2 3">DSM 16199</strain>
    </source>
</reference>
<keyword evidence="3" id="KW-1185">Reference proteome</keyword>
<feature type="domain" description="EAL" evidence="1">
    <location>
        <begin position="28"/>
        <end position="269"/>
    </location>
</feature>
<dbReference type="RefSeq" id="WP_090187106.1">
    <property type="nucleotide sequence ID" value="NZ_CAXYBM010000015.1"/>
</dbReference>
<dbReference type="InterPro" id="IPR050706">
    <property type="entry name" value="Cyclic-di-GMP_PDE-like"/>
</dbReference>
<gene>
    <name evidence="2" type="ORF">SAMN04488004_105193</name>
</gene>
<dbReference type="InterPro" id="IPR035919">
    <property type="entry name" value="EAL_sf"/>
</dbReference>
<protein>
    <submittedName>
        <fullName evidence="2">EAL domain, c-di-GMP-specific phosphodiesterase class I (Or its enzymatically inactive variant)</fullName>
    </submittedName>
</protein>
<dbReference type="PROSITE" id="PS50883">
    <property type="entry name" value="EAL"/>
    <property type="match status" value="1"/>
</dbReference>
<dbReference type="GeneID" id="97892118"/>
<dbReference type="AlphaFoldDB" id="A0A1I4E0H9"/>
<dbReference type="Proteomes" id="UP000199550">
    <property type="component" value="Unassembled WGS sequence"/>
</dbReference>
<name>A0A1I4E0H9_9RHOB</name>
<dbReference type="Pfam" id="PF00563">
    <property type="entry name" value="EAL"/>
    <property type="match status" value="1"/>
</dbReference>
<dbReference type="InterPro" id="IPR001633">
    <property type="entry name" value="EAL_dom"/>
</dbReference>
<dbReference type="STRING" id="195913.SAMN04488004_105193"/>
<dbReference type="PANTHER" id="PTHR33121:SF79">
    <property type="entry name" value="CYCLIC DI-GMP PHOSPHODIESTERASE PDED-RELATED"/>
    <property type="match status" value="1"/>
</dbReference>
<dbReference type="PANTHER" id="PTHR33121">
    <property type="entry name" value="CYCLIC DI-GMP PHOSPHODIESTERASE PDEF"/>
    <property type="match status" value="1"/>
</dbReference>
<sequence length="269" mass="30019">MLKPRRDAIPDPEEQFEDPLQFAFASRDADTPALVTHALDRGRARLAFQPVVVANDMGKVAFYEGLIRLLDDAGRVIPAANFMPQVADTEIGRRIDVLTLELALRMLRQHPGMRLSVNVSARSLGDWRWRQTLEAGLSERGALGNRLIFEISETSAMMLHEVVMRFMEDMQPRGVAFALDGFGGGMTAFRHLKDFFFDMVKVDKTFVKGIADDPDNQVLVEALVTVAHQFEMFAIVEGVENARDAAWLQGINADCLQGYHIGAPKFDIA</sequence>
<dbReference type="Gene3D" id="3.20.20.450">
    <property type="entry name" value="EAL domain"/>
    <property type="match status" value="1"/>
</dbReference>
<proteinExistence type="predicted"/>